<dbReference type="InterPro" id="IPR011335">
    <property type="entry name" value="Restrct_endonuc-II-like"/>
</dbReference>
<gene>
    <name evidence="2" type="primary">recB_2</name>
    <name evidence="2" type="ORF">GALL_526410</name>
</gene>
<keyword evidence="2" id="KW-0378">Hydrolase</keyword>
<comment type="caution">
    <text evidence="2">The sequence shown here is derived from an EMBL/GenBank/DDBJ whole genome shotgun (WGS) entry which is preliminary data.</text>
</comment>
<dbReference type="CDD" id="cd22352">
    <property type="entry name" value="RecB_C-like"/>
    <property type="match status" value="1"/>
</dbReference>
<protein>
    <submittedName>
        <fullName evidence="2">RecBCD enzyme subunit RecB</fullName>
        <ecNumber evidence="2">3.1.11.5</ecNumber>
    </submittedName>
</protein>
<evidence type="ECO:0000259" key="1">
    <source>
        <dbReference type="Pfam" id="PF12705"/>
    </source>
</evidence>
<feature type="domain" description="PD-(D/E)XK endonuclease-like" evidence="1">
    <location>
        <begin position="88"/>
        <end position="304"/>
    </location>
</feature>
<dbReference type="Pfam" id="PF12705">
    <property type="entry name" value="PDDEXK_1"/>
    <property type="match status" value="1"/>
</dbReference>
<sequence length="343" mass="37671">MQRYQPAPGNTLRCGALTPQRLLWRHWWSASFSALTRELAHDLPAMPAASEHDERLQDAQVDSASIEPAAAPDTLLALAVPFNDFAAGARYGTLLHDLLEWQARNGWPAGVCGAADAAPTALQGDWQALLARQCQNLDVPADQQAMLDGWVRQIVTTNLPVMQVDKAKSTIELAAIESLDSWPEMGFSLPVQQLHSGQLDALIASHLWPQLARVALQPRQLQGMVTGFMDLVLRHQGRYYVLDYKSNKLPGYAGAQLQQAMLAHRYDVQAALYLLALHRLLKSRLPGYDYDLHVGGALYLFLRGIDQPGCGLLQLQMPRTLIESLDAAFSRGATLGGDHDLAA</sequence>
<dbReference type="EMBL" id="MLJW01007052">
    <property type="protein sequence ID" value="OIQ65797.1"/>
    <property type="molecule type" value="Genomic_DNA"/>
</dbReference>
<dbReference type="Gene3D" id="3.90.320.10">
    <property type="match status" value="1"/>
</dbReference>
<evidence type="ECO:0000313" key="2">
    <source>
        <dbReference type="EMBL" id="OIQ65797.1"/>
    </source>
</evidence>
<dbReference type="SUPFAM" id="SSF52980">
    <property type="entry name" value="Restriction endonuclease-like"/>
    <property type="match status" value="1"/>
</dbReference>
<name>A0A1J5PQD9_9ZZZZ</name>
<dbReference type="InterPro" id="IPR011604">
    <property type="entry name" value="PDDEXK-like_dom_sf"/>
</dbReference>
<accession>A0A1J5PQD9</accession>
<dbReference type="AlphaFoldDB" id="A0A1J5PQD9"/>
<dbReference type="EC" id="3.1.11.5" evidence="2"/>
<dbReference type="GO" id="GO:0008854">
    <property type="term" value="F:exodeoxyribonuclease V activity"/>
    <property type="evidence" value="ECO:0007669"/>
    <property type="project" value="UniProtKB-EC"/>
</dbReference>
<organism evidence="2">
    <name type="scientific">mine drainage metagenome</name>
    <dbReference type="NCBI Taxonomy" id="410659"/>
    <lineage>
        <taxon>unclassified sequences</taxon>
        <taxon>metagenomes</taxon>
        <taxon>ecological metagenomes</taxon>
    </lineage>
</organism>
<reference evidence="2" key="1">
    <citation type="submission" date="2016-10" db="EMBL/GenBank/DDBJ databases">
        <title>Sequence of Gallionella enrichment culture.</title>
        <authorList>
            <person name="Poehlein A."/>
            <person name="Muehling M."/>
            <person name="Daniel R."/>
        </authorList>
    </citation>
    <scope>NUCLEOTIDE SEQUENCE</scope>
</reference>
<proteinExistence type="predicted"/>
<dbReference type="InterPro" id="IPR038726">
    <property type="entry name" value="PDDEXK_AddAB-type"/>
</dbReference>